<dbReference type="GO" id="GO:0020037">
    <property type="term" value="F:heme binding"/>
    <property type="evidence" value="ECO:0007669"/>
    <property type="project" value="InterPro"/>
</dbReference>
<gene>
    <name evidence="1" type="ORF">MPH_01020</name>
</gene>
<dbReference type="GO" id="GO:0005506">
    <property type="term" value="F:iron ion binding"/>
    <property type="evidence" value="ECO:0007669"/>
    <property type="project" value="InterPro"/>
</dbReference>
<dbReference type="Proteomes" id="UP000007129">
    <property type="component" value="Unassembled WGS sequence"/>
</dbReference>
<dbReference type="HOGENOM" id="CLU_1845470_0_0_1"/>
<organism evidence="1 2">
    <name type="scientific">Macrophomina phaseolina (strain MS6)</name>
    <name type="common">Charcoal rot fungus</name>
    <dbReference type="NCBI Taxonomy" id="1126212"/>
    <lineage>
        <taxon>Eukaryota</taxon>
        <taxon>Fungi</taxon>
        <taxon>Dikarya</taxon>
        <taxon>Ascomycota</taxon>
        <taxon>Pezizomycotina</taxon>
        <taxon>Dothideomycetes</taxon>
        <taxon>Dothideomycetes incertae sedis</taxon>
        <taxon>Botryosphaeriales</taxon>
        <taxon>Botryosphaeriaceae</taxon>
        <taxon>Macrophomina</taxon>
    </lineage>
</organism>
<dbReference type="InParanoid" id="K2S9U0"/>
<dbReference type="SUPFAM" id="SSF48264">
    <property type="entry name" value="Cytochrome P450"/>
    <property type="match status" value="1"/>
</dbReference>
<sequence length="139" mass="15292">MEGKSLVDALSYEESDKDLVLQHYFPTLHYLASQIYSLLGARIRNRRPMETYVLNSIKYEASDSLAPFSPFTVAHELRTHPDALDLYAIASECLDHLGAGVETTGDTLTSLLHALSLPSNAASGKPPLRTYPTQSGGRR</sequence>
<dbReference type="EMBL" id="AHHD01000042">
    <property type="protein sequence ID" value="EKG21652.1"/>
    <property type="molecule type" value="Genomic_DNA"/>
</dbReference>
<reference evidence="1 2" key="1">
    <citation type="journal article" date="2012" name="BMC Genomics">
        <title>Tools to kill: Genome of one of the most destructive plant pathogenic fungi Macrophomina phaseolina.</title>
        <authorList>
            <person name="Islam M.S."/>
            <person name="Haque M.S."/>
            <person name="Islam M.M."/>
            <person name="Emdad E.M."/>
            <person name="Halim A."/>
            <person name="Hossen Q.M.M."/>
            <person name="Hossain M.Z."/>
            <person name="Ahmed B."/>
            <person name="Rahim S."/>
            <person name="Rahman M.S."/>
            <person name="Alam M.M."/>
            <person name="Hou S."/>
            <person name="Wan X."/>
            <person name="Saito J.A."/>
            <person name="Alam M."/>
        </authorList>
    </citation>
    <scope>NUCLEOTIDE SEQUENCE [LARGE SCALE GENOMIC DNA]</scope>
    <source>
        <strain evidence="1 2">MS6</strain>
    </source>
</reference>
<name>K2S9U0_MACPH</name>
<proteinExistence type="predicted"/>
<accession>K2S9U0</accession>
<dbReference type="GO" id="GO:0016705">
    <property type="term" value="F:oxidoreductase activity, acting on paired donors, with incorporation or reduction of molecular oxygen"/>
    <property type="evidence" value="ECO:0007669"/>
    <property type="project" value="InterPro"/>
</dbReference>
<dbReference type="GO" id="GO:0004497">
    <property type="term" value="F:monooxygenase activity"/>
    <property type="evidence" value="ECO:0007669"/>
    <property type="project" value="InterPro"/>
</dbReference>
<dbReference type="VEuPathDB" id="FungiDB:MPH_01020"/>
<dbReference type="Gene3D" id="1.10.630.10">
    <property type="entry name" value="Cytochrome P450"/>
    <property type="match status" value="1"/>
</dbReference>
<evidence type="ECO:0000313" key="1">
    <source>
        <dbReference type="EMBL" id="EKG21652.1"/>
    </source>
</evidence>
<dbReference type="OrthoDB" id="1470350at2759"/>
<dbReference type="InterPro" id="IPR036396">
    <property type="entry name" value="Cyt_P450_sf"/>
</dbReference>
<comment type="caution">
    <text evidence="1">The sequence shown here is derived from an EMBL/GenBank/DDBJ whole genome shotgun (WGS) entry which is preliminary data.</text>
</comment>
<protein>
    <submittedName>
        <fullName evidence="1">Cytochrome P450</fullName>
    </submittedName>
</protein>
<dbReference type="AlphaFoldDB" id="K2S9U0"/>
<evidence type="ECO:0000313" key="2">
    <source>
        <dbReference type="Proteomes" id="UP000007129"/>
    </source>
</evidence>